<name>A0A1Z5JDQ9_FISSO</name>
<dbReference type="Proteomes" id="UP000198406">
    <property type="component" value="Unassembled WGS sequence"/>
</dbReference>
<gene>
    <name evidence="2" type="ORF">FisN_1Hh058</name>
</gene>
<dbReference type="EMBL" id="BDSP01000050">
    <property type="protein sequence ID" value="GAX12133.1"/>
    <property type="molecule type" value="Genomic_DNA"/>
</dbReference>
<protein>
    <submittedName>
        <fullName evidence="2">Uncharacterized protein</fullName>
    </submittedName>
</protein>
<feature type="compositionally biased region" description="Low complexity" evidence="1">
    <location>
        <begin position="128"/>
        <end position="137"/>
    </location>
</feature>
<proteinExistence type="predicted"/>
<evidence type="ECO:0000313" key="3">
    <source>
        <dbReference type="Proteomes" id="UP000198406"/>
    </source>
</evidence>
<evidence type="ECO:0000256" key="1">
    <source>
        <dbReference type="SAM" id="MobiDB-lite"/>
    </source>
</evidence>
<organism evidence="2 3">
    <name type="scientific">Fistulifera solaris</name>
    <name type="common">Oleaginous diatom</name>
    <dbReference type="NCBI Taxonomy" id="1519565"/>
    <lineage>
        <taxon>Eukaryota</taxon>
        <taxon>Sar</taxon>
        <taxon>Stramenopiles</taxon>
        <taxon>Ochrophyta</taxon>
        <taxon>Bacillariophyta</taxon>
        <taxon>Bacillariophyceae</taxon>
        <taxon>Bacillariophycidae</taxon>
        <taxon>Naviculales</taxon>
        <taxon>Naviculaceae</taxon>
        <taxon>Fistulifera</taxon>
    </lineage>
</organism>
<keyword evidence="3" id="KW-1185">Reference proteome</keyword>
<dbReference type="AlphaFoldDB" id="A0A1Z5JDQ9"/>
<reference evidence="2 3" key="1">
    <citation type="journal article" date="2015" name="Plant Cell">
        <title>Oil accumulation by the oleaginous diatom Fistulifera solaris as revealed by the genome and transcriptome.</title>
        <authorList>
            <person name="Tanaka T."/>
            <person name="Maeda Y."/>
            <person name="Veluchamy A."/>
            <person name="Tanaka M."/>
            <person name="Abida H."/>
            <person name="Marechal E."/>
            <person name="Bowler C."/>
            <person name="Muto M."/>
            <person name="Sunaga Y."/>
            <person name="Tanaka M."/>
            <person name="Yoshino T."/>
            <person name="Taniguchi T."/>
            <person name="Fukuda Y."/>
            <person name="Nemoto M."/>
            <person name="Matsumoto M."/>
            <person name="Wong P.S."/>
            <person name="Aburatani S."/>
            <person name="Fujibuchi W."/>
        </authorList>
    </citation>
    <scope>NUCLEOTIDE SEQUENCE [LARGE SCALE GENOMIC DNA]</scope>
    <source>
        <strain evidence="2 3">JPCC DA0580</strain>
    </source>
</reference>
<sequence length="300" mass="32280">MENKAAKELWKQPIQETGSFIPDSKTATGPSFVTTAETTAIAAKYNGTVLQFLDSNNNSELVFEDTFARKVGYTGRAPDGTFVRRCQQKHGNGLNVWYLYRTTPILDNQTPSFIVPASELAVKEKSETSSAATPSTENVTESEEGTTEATDNDKETAANDITTTTAEDEIINLYLYARIIPVRGTSGTASYVIYSTVKGIDADCRESGAGFLWKDVYKVVKIPQFQYAALILDISEYSSKIVGKSQQTSALDVRPTFTLAAGVDVPAVIASCVPLLPEGSKVWLGASLASDLSGMLAAAL</sequence>
<evidence type="ECO:0000313" key="2">
    <source>
        <dbReference type="EMBL" id="GAX12133.1"/>
    </source>
</evidence>
<feature type="region of interest" description="Disordered" evidence="1">
    <location>
        <begin position="125"/>
        <end position="161"/>
    </location>
</feature>
<comment type="caution">
    <text evidence="2">The sequence shown here is derived from an EMBL/GenBank/DDBJ whole genome shotgun (WGS) entry which is preliminary data.</text>
</comment>
<accession>A0A1Z5JDQ9</accession>
<dbReference type="OrthoDB" id="10637342at2759"/>
<dbReference type="InParanoid" id="A0A1Z5JDQ9"/>